<dbReference type="Proteomes" id="UP001149163">
    <property type="component" value="Unassembled WGS sequence"/>
</dbReference>
<keyword evidence="4" id="KW-1185">Reference proteome</keyword>
<keyword evidence="1" id="KW-0472">Membrane</keyword>
<dbReference type="OrthoDB" id="5819582at2759"/>
<evidence type="ECO:0000256" key="1">
    <source>
        <dbReference type="SAM" id="Phobius"/>
    </source>
</evidence>
<keyword evidence="1" id="KW-0812">Transmembrane</keyword>
<keyword evidence="1" id="KW-1133">Transmembrane helix</keyword>
<feature type="transmembrane region" description="Helical" evidence="1">
    <location>
        <begin position="200"/>
        <end position="220"/>
    </location>
</feature>
<dbReference type="InterPro" id="IPR002656">
    <property type="entry name" value="Acyl_transf_3_dom"/>
</dbReference>
<proteinExistence type="predicted"/>
<dbReference type="EMBL" id="JAPQKN010000003">
    <property type="protein sequence ID" value="KAJ5167001.1"/>
    <property type="molecule type" value="Genomic_DNA"/>
</dbReference>
<sequence>MENSFFQLSSSASQYEDSNHELGIDEEQHILESVNYGLKDRLTKAFQIHQSALSTKASRWARSFVSFLLPSFIHGSEAHECRPFTSSLDGLRGYAALAVMNYHILYAYQAIVFYGYGLSQEALASSCARPEDSHAKTNWIIQLPIIRLPFTGTWAISVFYVMSGFPLSYKPLKESREYPLGFAKGAAAVVSSFLRRPIRLFGPPVLFTFITMLGLQLGAFKSSQAISESSGGVWAAQRQVEELPTKPPNAVQLAFIP</sequence>
<gene>
    <name evidence="3" type="ORF">N7482_005782</name>
</gene>
<protein>
    <recommendedName>
        <fullName evidence="2">Acyltransferase 3 domain-containing protein</fullName>
    </recommendedName>
</protein>
<reference evidence="3" key="1">
    <citation type="submission" date="2022-11" db="EMBL/GenBank/DDBJ databases">
        <authorList>
            <person name="Petersen C."/>
        </authorList>
    </citation>
    <scope>NUCLEOTIDE SEQUENCE</scope>
    <source>
        <strain evidence="3">IBT 26290</strain>
    </source>
</reference>
<evidence type="ECO:0000313" key="4">
    <source>
        <dbReference type="Proteomes" id="UP001149163"/>
    </source>
</evidence>
<dbReference type="GeneID" id="81427083"/>
<evidence type="ECO:0000259" key="2">
    <source>
        <dbReference type="Pfam" id="PF01757"/>
    </source>
</evidence>
<comment type="caution">
    <text evidence="3">The sequence shown here is derived from an EMBL/GenBank/DDBJ whole genome shotgun (WGS) entry which is preliminary data.</text>
</comment>
<evidence type="ECO:0000313" key="3">
    <source>
        <dbReference type="EMBL" id="KAJ5167001.1"/>
    </source>
</evidence>
<dbReference type="Pfam" id="PF01757">
    <property type="entry name" value="Acyl_transf_3"/>
    <property type="match status" value="1"/>
</dbReference>
<dbReference type="GO" id="GO:0016747">
    <property type="term" value="F:acyltransferase activity, transferring groups other than amino-acyl groups"/>
    <property type="evidence" value="ECO:0007669"/>
    <property type="project" value="InterPro"/>
</dbReference>
<name>A0A9W9I366_9EURO</name>
<feature type="domain" description="Acyltransferase 3" evidence="2">
    <location>
        <begin position="87"/>
        <end position="234"/>
    </location>
</feature>
<reference evidence="3" key="2">
    <citation type="journal article" date="2023" name="IMA Fungus">
        <title>Comparative genomic study of the Penicillium genus elucidates a diverse pangenome and 15 lateral gene transfer events.</title>
        <authorList>
            <person name="Petersen C."/>
            <person name="Sorensen T."/>
            <person name="Nielsen M.R."/>
            <person name="Sondergaard T.E."/>
            <person name="Sorensen J.L."/>
            <person name="Fitzpatrick D.A."/>
            <person name="Frisvad J.C."/>
            <person name="Nielsen K.L."/>
        </authorList>
    </citation>
    <scope>NUCLEOTIDE SEQUENCE</scope>
    <source>
        <strain evidence="3">IBT 26290</strain>
    </source>
</reference>
<feature type="transmembrane region" description="Helical" evidence="1">
    <location>
        <begin position="94"/>
        <end position="118"/>
    </location>
</feature>
<dbReference type="AlphaFoldDB" id="A0A9W9I366"/>
<dbReference type="RefSeq" id="XP_056543462.1">
    <property type="nucleotide sequence ID" value="XM_056687907.1"/>
</dbReference>
<accession>A0A9W9I366</accession>
<organism evidence="3 4">
    <name type="scientific">Penicillium canariense</name>
    <dbReference type="NCBI Taxonomy" id="189055"/>
    <lineage>
        <taxon>Eukaryota</taxon>
        <taxon>Fungi</taxon>
        <taxon>Dikarya</taxon>
        <taxon>Ascomycota</taxon>
        <taxon>Pezizomycotina</taxon>
        <taxon>Eurotiomycetes</taxon>
        <taxon>Eurotiomycetidae</taxon>
        <taxon>Eurotiales</taxon>
        <taxon>Aspergillaceae</taxon>
        <taxon>Penicillium</taxon>
    </lineage>
</organism>
<feature type="transmembrane region" description="Helical" evidence="1">
    <location>
        <begin position="139"/>
        <end position="162"/>
    </location>
</feature>